<evidence type="ECO:0000256" key="13">
    <source>
        <dbReference type="ARBA" id="ARBA00023004"/>
    </source>
</evidence>
<evidence type="ECO:0000256" key="16">
    <source>
        <dbReference type="ARBA" id="ARBA00040084"/>
    </source>
</evidence>
<sequence>MEAESLDTSRSYKAEVGDLIPDTDLYDEDVYDVPVAGLLSEKSESWSSEPGVPQLRLRSRPGRARSLRARHLWLTLRAQLHKAVEKEKKEEMQVARLAHGLEPLRHLEVAAGLCSVAQDKAAQRFVVLDRAGWLHLHTRDGWAQGKLQAPVPLAGLVAVPPPLGAVGRFIGWGPAALAILRPDLSLLWLSHSHVDGALGSEPTCCLPVPRLGLLLVVEVGGSLTLWKFRSGGRRLVPHRLPLQLPQRLSQTFRRLALGPPDLHSQYCFAAYGSTVLTFDLDAWALVNVCQNLHKTTILDLVYCKEIRAVVTASRDSTVKVWEADWQIRMVFVGHTGPVTAMALLPNTSLLLSASQDRTLRTWNLQTAEQVGEVALDHWGREEHAEPADCLLPPVGPGWPVLSLCSTGVDLWILRHLYSPLAQLPAPVLHLQVAPTLPAPSQPPLPMRLVCACADGSVCLVSVVTGRMVSALPLGPEDRAAAVAYCLPREALWLLTHDGHLIRANAARSPMEVLHRHHPPPLPAPQPCALHLYSHLLDAAGAATCWETVRQHRGDMSCGAVTWAWKNKNRAELLQAVSLCSKSGPSRGRKLTLSALGVLAAGGAGLAVALHSAVSASDLELHPPSYPWSHRGLLSSLDHTSIRRGFQVYKQVCSSCHSMDYVAYRHLVGVCYTEDEAKALAEEVEVQDGPNENGEMFMRPGKLSDYLPKPYPNPEAARAANNGALPPDLSYIVRARHGGEDYVFSLLTGYCEPPAGVSLREGLYFNPYFPGQAIAMAPPIYNEVLEFDDGTPATMSQVAKDVATFLRWASEPEHDHRKRMGLKMLMMVGLLLPLTYAMKRHKWSVLKSRKLAYRPPK</sequence>
<dbReference type="PROSITE" id="PS50294">
    <property type="entry name" value="WD_REPEATS_REGION"/>
    <property type="match status" value="2"/>
</dbReference>
<dbReference type="Gene3D" id="2.130.10.10">
    <property type="entry name" value="YVTN repeat-like/Quinoprotein amine dehydrogenase"/>
    <property type="match status" value="1"/>
</dbReference>
<dbReference type="FunFam" id="1.20.5.100:FF:000003">
    <property type="entry name" value="Cytochrome c1, heme protein, mitochondrial"/>
    <property type="match status" value="1"/>
</dbReference>
<dbReference type="PANTHER" id="PTHR10266">
    <property type="entry name" value="CYTOCHROME C1"/>
    <property type="match status" value="1"/>
</dbReference>
<keyword evidence="10" id="KW-0999">Mitochondrion inner membrane</keyword>
<feature type="binding site" description="covalent" evidence="22">
    <location>
        <position position="652"/>
    </location>
    <ligand>
        <name>heme c</name>
        <dbReference type="ChEBI" id="CHEBI:61717"/>
    </ligand>
</feature>
<feature type="repeat" description="WD" evidence="23">
    <location>
        <begin position="331"/>
        <end position="372"/>
    </location>
</feature>
<feature type="binding site" description="covalent" evidence="22">
    <location>
        <position position="775"/>
    </location>
    <ligand>
        <name>heme c</name>
        <dbReference type="ChEBI" id="CHEBI:61717"/>
    </ligand>
</feature>
<gene>
    <name evidence="26" type="primary">LOC105998985</name>
</gene>
<evidence type="ECO:0000256" key="5">
    <source>
        <dbReference type="ARBA" id="ARBA00022617"/>
    </source>
</evidence>
<dbReference type="Gene3D" id="1.10.760.10">
    <property type="entry name" value="Cytochrome c-like domain"/>
    <property type="match status" value="1"/>
</dbReference>
<evidence type="ECO:0000256" key="23">
    <source>
        <dbReference type="PROSITE-ProRule" id="PRU00221"/>
    </source>
</evidence>
<dbReference type="AlphaFoldDB" id="A0A1S3GK94"/>
<dbReference type="SUPFAM" id="SSF50978">
    <property type="entry name" value="WD40 repeat-like"/>
    <property type="match status" value="1"/>
</dbReference>
<keyword evidence="6" id="KW-0679">Respiratory chain</keyword>
<dbReference type="SMART" id="SM00320">
    <property type="entry name" value="WD40"/>
    <property type="match status" value="3"/>
</dbReference>
<evidence type="ECO:0000256" key="14">
    <source>
        <dbReference type="ARBA" id="ARBA00023128"/>
    </source>
</evidence>
<keyword evidence="14" id="KW-0496">Mitochondrion</keyword>
<feature type="binding site" description="covalent" evidence="22">
    <location>
        <position position="656"/>
    </location>
    <ligand>
        <name>heme c</name>
        <dbReference type="ChEBI" id="CHEBI:61717"/>
    </ligand>
</feature>
<evidence type="ECO:0000256" key="8">
    <source>
        <dbReference type="ARBA" id="ARBA00022723"/>
    </source>
</evidence>
<reference evidence="26" key="1">
    <citation type="submission" date="2025-08" db="UniProtKB">
        <authorList>
            <consortium name="RefSeq"/>
        </authorList>
    </citation>
    <scope>IDENTIFICATION</scope>
    <source>
        <tissue evidence="26">Kidney</tissue>
    </source>
</reference>
<dbReference type="PROSITE" id="PS50082">
    <property type="entry name" value="WD_REPEATS_2"/>
    <property type="match status" value="2"/>
</dbReference>
<dbReference type="Pfam" id="PF00400">
    <property type="entry name" value="WD40"/>
    <property type="match status" value="1"/>
</dbReference>
<evidence type="ECO:0000256" key="1">
    <source>
        <dbReference type="ARBA" id="ARBA00004273"/>
    </source>
</evidence>
<dbReference type="InterPro" id="IPR036322">
    <property type="entry name" value="WD40_repeat_dom_sf"/>
</dbReference>
<dbReference type="GO" id="GO:0005743">
    <property type="term" value="C:mitochondrial inner membrane"/>
    <property type="evidence" value="ECO:0007669"/>
    <property type="project" value="UniProtKB-SubCell"/>
</dbReference>
<dbReference type="GO" id="GO:0020037">
    <property type="term" value="F:heme binding"/>
    <property type="evidence" value="ECO:0007669"/>
    <property type="project" value="InterPro"/>
</dbReference>
<keyword evidence="8 22" id="KW-0479">Metal-binding</keyword>
<feature type="binding site" description="covalent" evidence="22">
    <location>
        <position position="655"/>
    </location>
    <ligand>
        <name>heme c</name>
        <dbReference type="ChEBI" id="CHEBI:61717"/>
    </ligand>
</feature>
<dbReference type="GO" id="GO:0046872">
    <property type="term" value="F:metal ion binding"/>
    <property type="evidence" value="ECO:0007669"/>
    <property type="project" value="UniProtKB-KW"/>
</dbReference>
<organism evidence="25 26">
    <name type="scientific">Dipodomys ordii</name>
    <name type="common">Ord's kangaroo rat</name>
    <dbReference type="NCBI Taxonomy" id="10020"/>
    <lineage>
        <taxon>Eukaryota</taxon>
        <taxon>Metazoa</taxon>
        <taxon>Chordata</taxon>
        <taxon>Craniata</taxon>
        <taxon>Vertebrata</taxon>
        <taxon>Euteleostomi</taxon>
        <taxon>Mammalia</taxon>
        <taxon>Eutheria</taxon>
        <taxon>Euarchontoglires</taxon>
        <taxon>Glires</taxon>
        <taxon>Rodentia</taxon>
        <taxon>Castorimorpha</taxon>
        <taxon>Heteromyidae</taxon>
        <taxon>Dipodomyinae</taxon>
        <taxon>Dipodomys</taxon>
    </lineage>
</organism>
<evidence type="ECO:0000256" key="4">
    <source>
        <dbReference type="ARBA" id="ARBA00022574"/>
    </source>
</evidence>
<evidence type="ECO:0000256" key="10">
    <source>
        <dbReference type="ARBA" id="ARBA00022792"/>
    </source>
</evidence>
<dbReference type="InterPro" id="IPR001680">
    <property type="entry name" value="WD40_rpt"/>
</dbReference>
<dbReference type="SUPFAM" id="SSF46626">
    <property type="entry name" value="Cytochrome c"/>
    <property type="match status" value="1"/>
</dbReference>
<dbReference type="KEGG" id="dord:105998985"/>
<dbReference type="InParanoid" id="A0A1S3GK94"/>
<keyword evidence="5 22" id="KW-0349">Heme</keyword>
<dbReference type="PROSITE" id="PS00678">
    <property type="entry name" value="WD_REPEATS_1"/>
    <property type="match status" value="1"/>
</dbReference>
<dbReference type="GO" id="GO:0006122">
    <property type="term" value="P:mitochondrial electron transport, ubiquinol to cytochrome c"/>
    <property type="evidence" value="ECO:0007669"/>
    <property type="project" value="TreeGrafter"/>
</dbReference>
<dbReference type="PROSITE" id="PS51007">
    <property type="entry name" value="CYTC"/>
    <property type="match status" value="1"/>
</dbReference>
<dbReference type="InterPro" id="IPR015943">
    <property type="entry name" value="WD40/YVTN_repeat-like_dom_sf"/>
</dbReference>
<evidence type="ECO:0000313" key="25">
    <source>
        <dbReference type="Proteomes" id="UP000081671"/>
    </source>
</evidence>
<dbReference type="FunFam" id="1.10.760.10:FF:000002">
    <property type="entry name" value="Cytochrome c1, heme protein"/>
    <property type="match status" value="1"/>
</dbReference>
<keyword evidence="7" id="KW-0812">Transmembrane</keyword>
<protein>
    <recommendedName>
        <fullName evidence="16">Cytochrome c1, heme protein, mitochondrial</fullName>
    </recommendedName>
    <alternativeName>
        <fullName evidence="19">Complex III subunit 4</fullName>
    </alternativeName>
    <alternativeName>
        <fullName evidence="18">Complex III subunit IV</fullName>
    </alternativeName>
    <alternativeName>
        <fullName evidence="17">Cytochrome b-c1 complex subunit 4</fullName>
    </alternativeName>
    <alternativeName>
        <fullName evidence="21">Ubiquinol-cytochrome-c reductase complex cytochrome c1 subunit</fullName>
    </alternativeName>
</protein>
<dbReference type="STRING" id="10020.ENSDORP00000007947"/>
<dbReference type="PANTHER" id="PTHR10266:SF3">
    <property type="entry name" value="CYTOCHROME C1, HEME PROTEIN, MITOCHONDRIAL"/>
    <property type="match status" value="1"/>
</dbReference>
<evidence type="ECO:0000256" key="15">
    <source>
        <dbReference type="ARBA" id="ARBA00023136"/>
    </source>
</evidence>
<evidence type="ECO:0000256" key="19">
    <source>
        <dbReference type="ARBA" id="ARBA00041779"/>
    </source>
</evidence>
<dbReference type="PRINTS" id="PR00603">
    <property type="entry name" value="CYTOCHROMEC1"/>
</dbReference>
<evidence type="ECO:0000256" key="18">
    <source>
        <dbReference type="ARBA" id="ARBA00041724"/>
    </source>
</evidence>
<accession>A0A1S3GK94</accession>
<keyword evidence="11" id="KW-0249">Electron transport</keyword>
<comment type="subunit">
    <text evidence="20">Component of the ubiquinol-cytochrome c oxidoreductase (cytochrome b-c1 complex, complex III, CIII), a multisubunit enzyme composed of 11 subunits. The complex is composed of 3 respiratory subunits cytochrome b, cytochrome c1 and Rieske protein UQCRFS1, 2 core protein subunits UQCRC1/QCR1 and UQCRC2/QCR2, and 6 low-molecular weight protein subunits UQCRH/QCR6, UQCRB/QCR7, UQCRQ/QCR8, UQCR10/QCR9, UQCR11/QCR10 and subunit 9, the cleavage product of Rieske protein UQCRFS1. The complex exists as an obligatory dimer and forms supercomplexes (SCs) in the inner mitochondrial membrane with NADH-ubiquinone oxidoreductase (complex I, CI) and cytochrome c oxidase (complex IV, CIV), resulting in different assemblies (supercomplex SCI(1)III(2)IV(1) and megacomplex MCI(2)III(2)IV(2)). Interacts with FLVCR2; this interaction occurs in the absence of heme and is disrupted upon heme binding.</text>
</comment>
<feature type="domain" description="Cytochrome c" evidence="24">
    <location>
        <begin position="639"/>
        <end position="740"/>
    </location>
</feature>
<dbReference type="InterPro" id="IPR021157">
    <property type="entry name" value="Cyt_c1_TM_anchor_C"/>
</dbReference>
<comment type="similarity">
    <text evidence="2">Belongs to the cytochrome c family.</text>
</comment>
<evidence type="ECO:0000256" key="6">
    <source>
        <dbReference type="ARBA" id="ARBA00022660"/>
    </source>
</evidence>
<evidence type="ECO:0000256" key="3">
    <source>
        <dbReference type="ARBA" id="ARBA00022448"/>
    </source>
</evidence>
<dbReference type="OrthoDB" id="5925at2759"/>
<evidence type="ECO:0000256" key="11">
    <source>
        <dbReference type="ARBA" id="ARBA00022982"/>
    </source>
</evidence>
<keyword evidence="4 23" id="KW-0853">WD repeat</keyword>
<dbReference type="Proteomes" id="UP000081671">
    <property type="component" value="Unplaced"/>
</dbReference>
<dbReference type="Gene3D" id="1.20.5.100">
    <property type="entry name" value="Cytochrome c1, transmembrane anchor, C-terminal"/>
    <property type="match status" value="1"/>
</dbReference>
<proteinExistence type="inferred from homology"/>
<evidence type="ECO:0000256" key="2">
    <source>
        <dbReference type="ARBA" id="ARBA00006488"/>
    </source>
</evidence>
<keyword evidence="9" id="KW-0677">Repeat</keyword>
<evidence type="ECO:0000256" key="7">
    <source>
        <dbReference type="ARBA" id="ARBA00022692"/>
    </source>
</evidence>
<comment type="subcellular location">
    <subcellularLocation>
        <location evidence="1">Mitochondrion inner membrane</location>
    </subcellularLocation>
</comment>
<evidence type="ECO:0000256" key="20">
    <source>
        <dbReference type="ARBA" id="ARBA00062753"/>
    </source>
</evidence>
<dbReference type="GeneID" id="105998985"/>
<dbReference type="GO" id="GO:0009055">
    <property type="term" value="F:electron transfer activity"/>
    <property type="evidence" value="ECO:0007669"/>
    <property type="project" value="InterPro"/>
</dbReference>
<evidence type="ECO:0000256" key="12">
    <source>
        <dbReference type="ARBA" id="ARBA00022989"/>
    </source>
</evidence>
<keyword evidence="13 22" id="KW-0408">Iron</keyword>
<evidence type="ECO:0000256" key="9">
    <source>
        <dbReference type="ARBA" id="ARBA00022737"/>
    </source>
</evidence>
<dbReference type="InterPro" id="IPR002326">
    <property type="entry name" value="Cyt_c1"/>
</dbReference>
<evidence type="ECO:0000313" key="26">
    <source>
        <dbReference type="RefSeq" id="XP_012889298.1"/>
    </source>
</evidence>
<dbReference type="InterPro" id="IPR009056">
    <property type="entry name" value="Cyt_c-like_dom"/>
</dbReference>
<evidence type="ECO:0000259" key="24">
    <source>
        <dbReference type="PROSITE" id="PS51007"/>
    </source>
</evidence>
<dbReference type="InterPro" id="IPR036909">
    <property type="entry name" value="Cyt_c-like_dom_sf"/>
</dbReference>
<keyword evidence="12" id="KW-1133">Transmembrane helix</keyword>
<dbReference type="RefSeq" id="XP_012889298.1">
    <property type="nucleotide sequence ID" value="XM_013033844.1"/>
</dbReference>
<name>A0A1S3GK94_DIPOR</name>
<dbReference type="SUPFAM" id="SSF81496">
    <property type="entry name" value="Cytochrome c1 subunit of cytochrome bc1 complex (Ubiquinol-cytochrome c reductase), transmembrane anchor"/>
    <property type="match status" value="1"/>
</dbReference>
<evidence type="ECO:0000256" key="22">
    <source>
        <dbReference type="PIRSR" id="PIRSR602326-1"/>
    </source>
</evidence>
<keyword evidence="25" id="KW-1185">Reference proteome</keyword>
<keyword evidence="15" id="KW-0472">Membrane</keyword>
<comment type="cofactor">
    <cofactor evidence="22">
        <name>heme c</name>
        <dbReference type="ChEBI" id="CHEBI:61717"/>
    </cofactor>
    <text evidence="22">Binds 1 heme c group covalently per subunit.</text>
</comment>
<dbReference type="Pfam" id="PF02167">
    <property type="entry name" value="Cytochrom_C1"/>
    <property type="match status" value="1"/>
</dbReference>
<keyword evidence="3" id="KW-0813">Transport</keyword>
<evidence type="ECO:0000256" key="17">
    <source>
        <dbReference type="ARBA" id="ARBA00041262"/>
    </source>
</evidence>
<evidence type="ECO:0000256" key="21">
    <source>
        <dbReference type="ARBA" id="ARBA00079825"/>
    </source>
</evidence>
<dbReference type="InterPro" id="IPR019775">
    <property type="entry name" value="WD40_repeat_CS"/>
</dbReference>
<feature type="repeat" description="WD" evidence="23">
    <location>
        <begin position="290"/>
        <end position="322"/>
    </location>
</feature>